<organism evidence="1 2">
    <name type="scientific">Penicillium cf. viridicatum</name>
    <dbReference type="NCBI Taxonomy" id="2972119"/>
    <lineage>
        <taxon>Eukaryota</taxon>
        <taxon>Fungi</taxon>
        <taxon>Dikarya</taxon>
        <taxon>Ascomycota</taxon>
        <taxon>Pezizomycotina</taxon>
        <taxon>Eurotiomycetes</taxon>
        <taxon>Eurotiomycetidae</taxon>
        <taxon>Eurotiales</taxon>
        <taxon>Aspergillaceae</taxon>
        <taxon>Penicillium</taxon>
    </lineage>
</organism>
<dbReference type="Proteomes" id="UP001150942">
    <property type="component" value="Unassembled WGS sequence"/>
</dbReference>
<evidence type="ECO:0000313" key="1">
    <source>
        <dbReference type="EMBL" id="KAJ5196818.1"/>
    </source>
</evidence>
<dbReference type="Gene3D" id="3.30.1330.40">
    <property type="entry name" value="RutC-like"/>
    <property type="match status" value="1"/>
</dbReference>
<dbReference type="CDD" id="cd00448">
    <property type="entry name" value="YjgF_YER057c_UK114_family"/>
    <property type="match status" value="1"/>
</dbReference>
<protein>
    <submittedName>
        <fullName evidence="1">Uncharacterized protein</fullName>
    </submittedName>
</protein>
<dbReference type="OrthoDB" id="309640at2759"/>
<dbReference type="EMBL" id="JAPQKQ010000005">
    <property type="protein sequence ID" value="KAJ5196818.1"/>
    <property type="molecule type" value="Genomic_DNA"/>
</dbReference>
<proteinExistence type="predicted"/>
<gene>
    <name evidence="1" type="ORF">N7449_007297</name>
</gene>
<reference evidence="1" key="1">
    <citation type="submission" date="2022-11" db="EMBL/GenBank/DDBJ databases">
        <authorList>
            <person name="Petersen C."/>
        </authorList>
    </citation>
    <scope>NUCLEOTIDE SEQUENCE</scope>
    <source>
        <strain evidence="1">IBT 20477</strain>
    </source>
</reference>
<keyword evidence="2" id="KW-1185">Reference proteome</keyword>
<accession>A0A9W9JH82</accession>
<dbReference type="InterPro" id="IPR035959">
    <property type="entry name" value="RutC-like_sf"/>
</dbReference>
<dbReference type="SUPFAM" id="SSF55298">
    <property type="entry name" value="YjgF-like"/>
    <property type="match status" value="1"/>
</dbReference>
<dbReference type="AlphaFoldDB" id="A0A9W9JH82"/>
<comment type="caution">
    <text evidence="1">The sequence shown here is derived from an EMBL/GenBank/DDBJ whole genome shotgun (WGS) entry which is preliminary data.</text>
</comment>
<evidence type="ECO:0000313" key="2">
    <source>
        <dbReference type="Proteomes" id="UP001150942"/>
    </source>
</evidence>
<sequence length="108" mass="12302">MPRAAHLNESLASAEKMIRNIEAILKAAGSGLDRIIKTTVGSDILWLLDRLELNVYFTENMWVHLIEGFEALYKRILPFAPPRTTVFVPRMGHKGNRQEIQMEVIAVE</sequence>
<name>A0A9W9JH82_9EURO</name>
<reference evidence="1" key="2">
    <citation type="journal article" date="2023" name="IMA Fungus">
        <title>Comparative genomic study of the Penicillium genus elucidates a diverse pangenome and 15 lateral gene transfer events.</title>
        <authorList>
            <person name="Petersen C."/>
            <person name="Sorensen T."/>
            <person name="Nielsen M.R."/>
            <person name="Sondergaard T.E."/>
            <person name="Sorensen J.L."/>
            <person name="Fitzpatrick D.A."/>
            <person name="Frisvad J.C."/>
            <person name="Nielsen K.L."/>
        </authorList>
    </citation>
    <scope>NUCLEOTIDE SEQUENCE</scope>
    <source>
        <strain evidence="1">IBT 20477</strain>
    </source>
</reference>